<feature type="domain" description="Glutathionylspermidine synthase pre-ATP-grasp-like" evidence="6">
    <location>
        <begin position="28"/>
        <end position="431"/>
    </location>
</feature>
<evidence type="ECO:0000313" key="7">
    <source>
        <dbReference type="EMBL" id="EHG24444.1"/>
    </source>
</evidence>
<accession>A0ABN0DPB7</accession>
<gene>
    <name evidence="7" type="ORF">HMPREF9432_01294</name>
</gene>
<reference evidence="7 8" key="1">
    <citation type="submission" date="2011-08" db="EMBL/GenBank/DDBJ databases">
        <title>The Genome Sequence of Selenomonas noxia F0398.</title>
        <authorList>
            <consortium name="The Broad Institute Genome Sequencing Platform"/>
            <person name="Earl A."/>
            <person name="Ward D."/>
            <person name="Feldgarden M."/>
            <person name="Gevers D."/>
            <person name="Izard J."/>
            <person name="Ganesan A."/>
            <person name="Blanton J.M."/>
            <person name="Baranova O.V."/>
            <person name="Tanner A.C."/>
            <person name="Dewhirst F.E."/>
            <person name="Young S.K."/>
            <person name="Zeng Q."/>
            <person name="Gargeya S."/>
            <person name="Fitzgerald M."/>
            <person name="Haas B."/>
            <person name="Abouelleil A."/>
            <person name="Alvarado L."/>
            <person name="Arachchi H.M."/>
            <person name="Berlin A."/>
            <person name="Brown A."/>
            <person name="Chapman S.B."/>
            <person name="Chen Z."/>
            <person name="Dunbar C."/>
            <person name="Freedman E."/>
            <person name="Gearin G."/>
            <person name="Gellesch M."/>
            <person name="Goldberg J."/>
            <person name="Griggs A."/>
            <person name="Gujja S."/>
            <person name="Heiman D."/>
            <person name="Howarth C."/>
            <person name="Larson L."/>
            <person name="Lui A."/>
            <person name="MacDonald P.J.P."/>
            <person name="Montmayeur A."/>
            <person name="Murphy C."/>
            <person name="Neiman D."/>
            <person name="Pearson M."/>
            <person name="Priest M."/>
            <person name="Roberts A."/>
            <person name="Saif S."/>
            <person name="Shea T."/>
            <person name="Shenoy N."/>
            <person name="Sisk P."/>
            <person name="Stolte C."/>
            <person name="Sykes S."/>
            <person name="Wortman J."/>
            <person name="Nusbaum C."/>
            <person name="Birren B."/>
        </authorList>
    </citation>
    <scope>NUCLEOTIDE SEQUENCE [LARGE SCALE GENOMIC DNA]</scope>
    <source>
        <strain evidence="7 8">F0398</strain>
    </source>
</reference>
<evidence type="ECO:0000313" key="8">
    <source>
        <dbReference type="Proteomes" id="UP000003175"/>
    </source>
</evidence>
<evidence type="ECO:0000256" key="5">
    <source>
        <dbReference type="ARBA" id="ARBA00022842"/>
    </source>
</evidence>
<dbReference type="InterPro" id="IPR005494">
    <property type="entry name" value="GSPS_pre-ATP-grasp-like_dom"/>
</dbReference>
<keyword evidence="3" id="KW-0547">Nucleotide-binding</keyword>
<proteinExistence type="predicted"/>
<keyword evidence="2" id="KW-0479">Metal-binding</keyword>
<evidence type="ECO:0000256" key="3">
    <source>
        <dbReference type="ARBA" id="ARBA00022741"/>
    </source>
</evidence>
<evidence type="ECO:0000256" key="1">
    <source>
        <dbReference type="ARBA" id="ARBA00022598"/>
    </source>
</evidence>
<dbReference type="Proteomes" id="UP000003175">
    <property type="component" value="Unassembled WGS sequence"/>
</dbReference>
<keyword evidence="5" id="KW-0460">Magnesium</keyword>
<dbReference type="Gene3D" id="3.30.1490.330">
    <property type="match status" value="1"/>
</dbReference>
<name>A0ABN0DPB7_9FIRM</name>
<keyword evidence="4" id="KW-0067">ATP-binding</keyword>
<dbReference type="SUPFAM" id="SSF52440">
    <property type="entry name" value="PreATP-grasp domain"/>
    <property type="match status" value="1"/>
</dbReference>
<dbReference type="Pfam" id="PF03738">
    <property type="entry name" value="GSP_synth"/>
    <property type="match status" value="1"/>
</dbReference>
<organism evidence="7 8">
    <name type="scientific">Selenomonas noxia F0398</name>
    <dbReference type="NCBI Taxonomy" id="702437"/>
    <lineage>
        <taxon>Bacteria</taxon>
        <taxon>Bacillati</taxon>
        <taxon>Bacillota</taxon>
        <taxon>Negativicutes</taxon>
        <taxon>Selenomonadales</taxon>
        <taxon>Selenomonadaceae</taxon>
        <taxon>Selenomonas</taxon>
    </lineage>
</organism>
<dbReference type="SUPFAM" id="SSF56059">
    <property type="entry name" value="Glutathione synthetase ATP-binding domain-like"/>
    <property type="match status" value="1"/>
</dbReference>
<dbReference type="InterPro" id="IPR016185">
    <property type="entry name" value="PreATP-grasp_dom_sf"/>
</dbReference>
<evidence type="ECO:0000259" key="6">
    <source>
        <dbReference type="Pfam" id="PF03738"/>
    </source>
</evidence>
<keyword evidence="8" id="KW-1185">Reference proteome</keyword>
<dbReference type="RefSeq" id="WP_006696553.1">
    <property type="nucleotide sequence ID" value="NZ_JH376859.1"/>
</dbReference>
<protein>
    <recommendedName>
        <fullName evidence="6">Glutathionylspermidine synthase pre-ATP-grasp-like domain-containing protein</fullName>
    </recommendedName>
</protein>
<comment type="caution">
    <text evidence="7">The sequence shown here is derived from an EMBL/GenBank/DDBJ whole genome shotgun (WGS) entry which is preliminary data.</text>
</comment>
<sequence length="434" mass="49710">MQTNQKPTYIDTLDPDIFTYIRYGDYADRYPAHTAQEFPQEVYDELRTASAALFAVFCKAAKVFQQAPDSFARAMDMPEELLPYLRIPNAFHLPTWLARFDFVLDEKGHIRMVEINADTPCFIIESFYANSAAAAYFGRQDPNAEALLQLRSFLARIHDRLCAPVADLRTRALMRRTFLFSCFDDYPEDLATTRFLMRLMQEGAEHGDIRFRSFYEMEIDTKGLPLADNAYASALYRLHPMEILIDERTQDGEPLGQMFLDLYKEGKFALMNPPEAIILQNKSFMALVYALAQTEQFFSAEECALIRRWLAPSYFEDDFASLADGTYIRKEIWGREGRSVSLVEKRGGRAAKVLEKQPDNADDIICRESRAAMYQDFIRQPRFVHTVDSGTTEGCLTLSCFMLFDRPSAVGARFSPEEIAGTEAYFVPLVISQK</sequence>
<evidence type="ECO:0000256" key="2">
    <source>
        <dbReference type="ARBA" id="ARBA00022723"/>
    </source>
</evidence>
<dbReference type="EMBL" id="ADGH01000012">
    <property type="protein sequence ID" value="EHG24444.1"/>
    <property type="molecule type" value="Genomic_DNA"/>
</dbReference>
<evidence type="ECO:0000256" key="4">
    <source>
        <dbReference type="ARBA" id="ARBA00022840"/>
    </source>
</evidence>
<keyword evidence="1" id="KW-0436">Ligase</keyword>